<protein>
    <recommendedName>
        <fullName evidence="3">DUF4336 domain-containing protein</fullName>
    </recommendedName>
</protein>
<dbReference type="PANTHER" id="PTHR33835:SF1">
    <property type="entry name" value="METALLO-BETA-LACTAMASE DOMAIN-CONTAINING PROTEIN"/>
    <property type="match status" value="1"/>
</dbReference>
<dbReference type="InterPro" id="IPR036866">
    <property type="entry name" value="RibonucZ/Hydroxyglut_hydro"/>
</dbReference>
<dbReference type="PANTHER" id="PTHR33835">
    <property type="entry name" value="YALI0C07656P"/>
    <property type="match status" value="1"/>
</dbReference>
<dbReference type="InterPro" id="IPR025638">
    <property type="entry name" value="DUF4336"/>
</dbReference>
<evidence type="ECO:0000313" key="1">
    <source>
        <dbReference type="EMBL" id="AGK59037.1"/>
    </source>
</evidence>
<dbReference type="EMBL" id="CP005587">
    <property type="protein sequence ID" value="AGK59037.1"/>
    <property type="molecule type" value="Genomic_DNA"/>
</dbReference>
<name>N0B9Y4_9HYPH</name>
<sequence>MAEDDGITEAAVSNDPRQATYAPLNTLKSVTKNVWLVDGPLIRFGPPGLKVPFPTRMTIIRVGASDLFVHSPTALTPELKAEVANLGRPRWLIAPNRLHYWWVPQWKKAFPDTTVYLAPRVAEQAGARIDVPYSELDRDVGYPWDADIATLTVTGSYMTEVVFFHRASRTLLVADLIENFEPRKLSLGMRFLTWLGGCLDPDGSMPRDMRLSYGKQKPELRAAIEKMIAWNPERIILAHGRWYQRDGAQELKRAFRWVLQAG</sequence>
<evidence type="ECO:0000313" key="2">
    <source>
        <dbReference type="Proteomes" id="UP000005952"/>
    </source>
</evidence>
<proteinExistence type="predicted"/>
<dbReference type="STRING" id="670307.HYPDE_36828"/>
<dbReference type="Pfam" id="PF14234">
    <property type="entry name" value="DUF4336"/>
    <property type="match status" value="1"/>
</dbReference>
<reference evidence="1 2" key="1">
    <citation type="journal article" date="2013" name="Genome Announc.">
        <title>Genome sequences for three denitrifying bacterial strains isolated from a uranium- and nitrate-contaminated subsurface environment.</title>
        <authorList>
            <person name="Venkatramanan R."/>
            <person name="Prakash O."/>
            <person name="Woyke T."/>
            <person name="Chain P."/>
            <person name="Goodwin L.A."/>
            <person name="Watson D."/>
            <person name="Brooks S."/>
            <person name="Kostka J.E."/>
            <person name="Green S.J."/>
        </authorList>
    </citation>
    <scope>NUCLEOTIDE SEQUENCE [LARGE SCALE GENOMIC DNA]</scope>
    <source>
        <strain evidence="1 2">1NES1</strain>
    </source>
</reference>
<accession>N0B9Y4</accession>
<organism evidence="1 2">
    <name type="scientific">Hyphomicrobium denitrificans 1NES1</name>
    <dbReference type="NCBI Taxonomy" id="670307"/>
    <lineage>
        <taxon>Bacteria</taxon>
        <taxon>Pseudomonadati</taxon>
        <taxon>Pseudomonadota</taxon>
        <taxon>Alphaproteobacteria</taxon>
        <taxon>Hyphomicrobiales</taxon>
        <taxon>Hyphomicrobiaceae</taxon>
        <taxon>Hyphomicrobium</taxon>
    </lineage>
</organism>
<gene>
    <name evidence="1" type="ORF">HYPDE_36828</name>
</gene>
<dbReference type="SUPFAM" id="SSF56281">
    <property type="entry name" value="Metallo-hydrolase/oxidoreductase"/>
    <property type="match status" value="1"/>
</dbReference>
<dbReference type="KEGG" id="hdt:HYPDE_36828"/>
<evidence type="ECO:0008006" key="3">
    <source>
        <dbReference type="Google" id="ProtNLM"/>
    </source>
</evidence>
<dbReference type="eggNOG" id="COG4221">
    <property type="taxonomic scope" value="Bacteria"/>
</dbReference>
<dbReference type="AlphaFoldDB" id="N0B9Y4"/>
<dbReference type="HOGENOM" id="CLU_056292_2_0_5"/>
<keyword evidence="2" id="KW-1185">Reference proteome</keyword>
<dbReference type="Proteomes" id="UP000005952">
    <property type="component" value="Chromosome"/>
</dbReference>